<dbReference type="Proteomes" id="UP000027138">
    <property type="component" value="Unassembled WGS sequence"/>
</dbReference>
<gene>
    <name evidence="2" type="ORF">JCGZ_00947</name>
</gene>
<dbReference type="AlphaFoldDB" id="A0A067L3X2"/>
<accession>A0A067L3X2</accession>
<reference evidence="2 3" key="1">
    <citation type="journal article" date="2014" name="PLoS ONE">
        <title>Global Analysis of Gene Expression Profiles in Physic Nut (Jatropha curcas L.) Seedlings Exposed to Salt Stress.</title>
        <authorList>
            <person name="Zhang L."/>
            <person name="Zhang C."/>
            <person name="Wu P."/>
            <person name="Chen Y."/>
            <person name="Li M."/>
            <person name="Jiang H."/>
            <person name="Wu G."/>
        </authorList>
    </citation>
    <scope>NUCLEOTIDE SEQUENCE [LARGE SCALE GENOMIC DNA]</scope>
    <source>
        <strain evidence="3">cv. GZQX0401</strain>
        <tissue evidence="2">Young leaves</tissue>
    </source>
</reference>
<organism evidence="2 3">
    <name type="scientific">Jatropha curcas</name>
    <name type="common">Barbados nut</name>
    <dbReference type="NCBI Taxonomy" id="180498"/>
    <lineage>
        <taxon>Eukaryota</taxon>
        <taxon>Viridiplantae</taxon>
        <taxon>Streptophyta</taxon>
        <taxon>Embryophyta</taxon>
        <taxon>Tracheophyta</taxon>
        <taxon>Spermatophyta</taxon>
        <taxon>Magnoliopsida</taxon>
        <taxon>eudicotyledons</taxon>
        <taxon>Gunneridae</taxon>
        <taxon>Pentapetalae</taxon>
        <taxon>rosids</taxon>
        <taxon>fabids</taxon>
        <taxon>Malpighiales</taxon>
        <taxon>Euphorbiaceae</taxon>
        <taxon>Crotonoideae</taxon>
        <taxon>Jatropheae</taxon>
        <taxon>Jatropha</taxon>
    </lineage>
</organism>
<evidence type="ECO:0000256" key="1">
    <source>
        <dbReference type="SAM" id="MobiDB-lite"/>
    </source>
</evidence>
<evidence type="ECO:0000313" key="3">
    <source>
        <dbReference type="Proteomes" id="UP000027138"/>
    </source>
</evidence>
<dbReference type="Pfam" id="PF05553">
    <property type="entry name" value="DUF761"/>
    <property type="match status" value="1"/>
</dbReference>
<protein>
    <submittedName>
        <fullName evidence="2">Uncharacterized protein</fullName>
    </submittedName>
</protein>
<evidence type="ECO:0000313" key="2">
    <source>
        <dbReference type="EMBL" id="KDP39190.1"/>
    </source>
</evidence>
<dbReference type="EMBL" id="KK914353">
    <property type="protein sequence ID" value="KDP39190.1"/>
    <property type="molecule type" value="Genomic_DNA"/>
</dbReference>
<name>A0A067L3X2_JATCU</name>
<feature type="compositionally biased region" description="Basic and acidic residues" evidence="1">
    <location>
        <begin position="52"/>
        <end position="64"/>
    </location>
</feature>
<dbReference type="InterPro" id="IPR008480">
    <property type="entry name" value="DUF761_pln"/>
</dbReference>
<dbReference type="OrthoDB" id="823920at2759"/>
<keyword evidence="3" id="KW-1185">Reference proteome</keyword>
<feature type="region of interest" description="Disordered" evidence="1">
    <location>
        <begin position="32"/>
        <end position="74"/>
    </location>
</feature>
<proteinExistence type="predicted"/>
<sequence>MSCFTPEKKPSTNKTWKGFKSTLQKKLIRLKKPKPLSTTRTTQSLPCHHHHDKEEDGGACHDQDGDGVDSYGGDDKIQLKGVDASAEEFIQKMKRRWKLERQRSEEKYFQTYVEL</sequence>